<dbReference type="Gene3D" id="3.40.50.1580">
    <property type="entry name" value="Nucleoside phosphorylase domain"/>
    <property type="match status" value="1"/>
</dbReference>
<dbReference type="PANTHER" id="PTHR11904:SF9">
    <property type="entry name" value="PURINE NUCLEOSIDE PHOSPHORYLASE-RELATED"/>
    <property type="match status" value="1"/>
</dbReference>
<comment type="pathway">
    <text evidence="1">Purine metabolism; purine nucleoside salvage.</text>
</comment>
<evidence type="ECO:0000256" key="5">
    <source>
        <dbReference type="ARBA" id="ARBA00022679"/>
    </source>
</evidence>
<accession>A0AAD6YTQ6</accession>
<dbReference type="SUPFAM" id="SSF53167">
    <property type="entry name" value="Purine and uridine phosphorylases"/>
    <property type="match status" value="1"/>
</dbReference>
<name>A0AAD6YTQ6_9AGAR</name>
<proteinExistence type="inferred from homology"/>
<keyword evidence="5" id="KW-0808">Transferase</keyword>
<evidence type="ECO:0000256" key="1">
    <source>
        <dbReference type="ARBA" id="ARBA00005058"/>
    </source>
</evidence>
<evidence type="ECO:0000256" key="3">
    <source>
        <dbReference type="ARBA" id="ARBA00011886"/>
    </source>
</evidence>
<reference evidence="8" key="1">
    <citation type="submission" date="2023-03" db="EMBL/GenBank/DDBJ databases">
        <title>Massive genome expansion in bonnet fungi (Mycena s.s.) driven by repeated elements and novel gene families across ecological guilds.</title>
        <authorList>
            <consortium name="Lawrence Berkeley National Laboratory"/>
            <person name="Harder C.B."/>
            <person name="Miyauchi S."/>
            <person name="Viragh M."/>
            <person name="Kuo A."/>
            <person name="Thoen E."/>
            <person name="Andreopoulos B."/>
            <person name="Lu D."/>
            <person name="Skrede I."/>
            <person name="Drula E."/>
            <person name="Henrissat B."/>
            <person name="Morin E."/>
            <person name="Kohler A."/>
            <person name="Barry K."/>
            <person name="LaButti K."/>
            <person name="Morin E."/>
            <person name="Salamov A."/>
            <person name="Lipzen A."/>
            <person name="Mereny Z."/>
            <person name="Hegedus B."/>
            <person name="Baldrian P."/>
            <person name="Stursova M."/>
            <person name="Weitz H."/>
            <person name="Taylor A."/>
            <person name="Grigoriev I.V."/>
            <person name="Nagy L.G."/>
            <person name="Martin F."/>
            <person name="Kauserud H."/>
        </authorList>
    </citation>
    <scope>NUCLEOTIDE SEQUENCE</scope>
    <source>
        <strain evidence="8">9144</strain>
    </source>
</reference>
<comment type="caution">
    <text evidence="8">The sequence shown here is derived from an EMBL/GenBank/DDBJ whole genome shotgun (WGS) entry which is preliminary data.</text>
</comment>
<evidence type="ECO:0000256" key="4">
    <source>
        <dbReference type="ARBA" id="ARBA00022676"/>
    </source>
</evidence>
<feature type="domain" description="Nucleoside phosphorylase" evidence="7">
    <location>
        <begin position="71"/>
        <end position="295"/>
    </location>
</feature>
<protein>
    <recommendedName>
        <fullName evidence="3">purine-nucleoside phosphorylase</fullName>
        <ecNumber evidence="3">2.4.2.1</ecNumber>
    </recommendedName>
    <alternativeName>
        <fullName evidence="6">Inosine-guanosine phosphorylase</fullName>
    </alternativeName>
</protein>
<dbReference type="InterPro" id="IPR000845">
    <property type="entry name" value="Nucleoside_phosphorylase_d"/>
</dbReference>
<dbReference type="Pfam" id="PF01048">
    <property type="entry name" value="PNP_UDP_1"/>
    <property type="match status" value="1"/>
</dbReference>
<gene>
    <name evidence="8" type="ORF">GGX14DRAFT_416682</name>
</gene>
<evidence type="ECO:0000256" key="6">
    <source>
        <dbReference type="ARBA" id="ARBA00031036"/>
    </source>
</evidence>
<dbReference type="GO" id="GO:0004731">
    <property type="term" value="F:purine-nucleoside phosphorylase activity"/>
    <property type="evidence" value="ECO:0007669"/>
    <property type="project" value="UniProtKB-EC"/>
</dbReference>
<evidence type="ECO:0000313" key="8">
    <source>
        <dbReference type="EMBL" id="KAJ7229101.1"/>
    </source>
</evidence>
<dbReference type="EC" id="2.4.2.1" evidence="3"/>
<organism evidence="8 9">
    <name type="scientific">Mycena pura</name>
    <dbReference type="NCBI Taxonomy" id="153505"/>
    <lineage>
        <taxon>Eukaryota</taxon>
        <taxon>Fungi</taxon>
        <taxon>Dikarya</taxon>
        <taxon>Basidiomycota</taxon>
        <taxon>Agaricomycotina</taxon>
        <taxon>Agaricomycetes</taxon>
        <taxon>Agaricomycetidae</taxon>
        <taxon>Agaricales</taxon>
        <taxon>Marasmiineae</taxon>
        <taxon>Mycenaceae</taxon>
        <taxon>Mycena</taxon>
    </lineage>
</organism>
<dbReference type="PANTHER" id="PTHR11904">
    <property type="entry name" value="METHYLTHIOADENOSINE/PURINE NUCLEOSIDE PHOSPHORYLASE"/>
    <property type="match status" value="1"/>
</dbReference>
<comment type="similarity">
    <text evidence="2">Belongs to the PNP/MTAP phosphorylase family.</text>
</comment>
<evidence type="ECO:0000256" key="2">
    <source>
        <dbReference type="ARBA" id="ARBA00006751"/>
    </source>
</evidence>
<dbReference type="GO" id="GO:0005737">
    <property type="term" value="C:cytoplasm"/>
    <property type="evidence" value="ECO:0007669"/>
    <property type="project" value="TreeGrafter"/>
</dbReference>
<dbReference type="InterPro" id="IPR011268">
    <property type="entry name" value="Purine_phosphorylase"/>
</dbReference>
<dbReference type="NCBIfam" id="TIGR01697">
    <property type="entry name" value="PNPH-PUNA-XAPA"/>
    <property type="match status" value="1"/>
</dbReference>
<dbReference type="AlphaFoldDB" id="A0AAD6YTQ6"/>
<evidence type="ECO:0000259" key="7">
    <source>
        <dbReference type="Pfam" id="PF01048"/>
    </source>
</evidence>
<dbReference type="NCBIfam" id="NF006054">
    <property type="entry name" value="PRK08202.1"/>
    <property type="match status" value="1"/>
</dbReference>
<sequence length="354" mass="37720">MSRKQVPDGARKCVLSALGLLSLLRRPSHLVGAIPLIAYSFLPMPEFPELPFAAALGAIDSYLPEHLKKPRVGIVCGSGLGGIVECIRDLHVVPYSKIPGFAESTVPGHKSSLAFGLMGAGDGVPVVAMLGRFHPYEGHPMRTVVYPIRIMAKLGVKDVIITNAAGGINPNLAVGTIVVIHDHLALPNMTAMNPLLGPLTSPTHHRFIPLSDAYSPSLRRLVFHAAHRLGLEPAALAEGTYAWVSGPTYETPAEGRFLRLAGADVVGMSTVPEVLAAREEGLNVMALSLVTNAVVIPETYRSIREEVLAELAGKPLELPPAQVVSHEEVLETGKAKGEVMMKLVEWVVGAIPNI</sequence>
<dbReference type="EMBL" id="JARJCW010000002">
    <property type="protein sequence ID" value="KAJ7229101.1"/>
    <property type="molecule type" value="Genomic_DNA"/>
</dbReference>
<dbReference type="InterPro" id="IPR035994">
    <property type="entry name" value="Nucleoside_phosphorylase_sf"/>
</dbReference>
<evidence type="ECO:0000313" key="9">
    <source>
        <dbReference type="Proteomes" id="UP001219525"/>
    </source>
</evidence>
<dbReference type="GO" id="GO:0009116">
    <property type="term" value="P:nucleoside metabolic process"/>
    <property type="evidence" value="ECO:0007669"/>
    <property type="project" value="InterPro"/>
</dbReference>
<dbReference type="Proteomes" id="UP001219525">
    <property type="component" value="Unassembled WGS sequence"/>
</dbReference>
<keyword evidence="9" id="KW-1185">Reference proteome</keyword>
<dbReference type="CDD" id="cd09009">
    <property type="entry name" value="PNP-EcPNPII_like"/>
    <property type="match status" value="1"/>
</dbReference>
<keyword evidence="4" id="KW-0328">Glycosyltransferase</keyword>